<proteinExistence type="predicted"/>
<organism evidence="2 3">
    <name type="scientific">Kingdonia uniflora</name>
    <dbReference type="NCBI Taxonomy" id="39325"/>
    <lineage>
        <taxon>Eukaryota</taxon>
        <taxon>Viridiplantae</taxon>
        <taxon>Streptophyta</taxon>
        <taxon>Embryophyta</taxon>
        <taxon>Tracheophyta</taxon>
        <taxon>Spermatophyta</taxon>
        <taxon>Magnoliopsida</taxon>
        <taxon>Ranunculales</taxon>
        <taxon>Circaeasteraceae</taxon>
        <taxon>Kingdonia</taxon>
    </lineage>
</organism>
<feature type="domain" description="RNase H type-1" evidence="1">
    <location>
        <begin position="378"/>
        <end position="484"/>
    </location>
</feature>
<comment type="caution">
    <text evidence="2">The sequence shown here is derived from an EMBL/GenBank/DDBJ whole genome shotgun (WGS) entry which is preliminary data.</text>
</comment>
<gene>
    <name evidence="2" type="ORF">GIB67_000367</name>
</gene>
<dbReference type="InterPro" id="IPR002156">
    <property type="entry name" value="RNaseH_domain"/>
</dbReference>
<dbReference type="CDD" id="cd06222">
    <property type="entry name" value="RNase_H_like"/>
    <property type="match status" value="1"/>
</dbReference>
<dbReference type="PROSITE" id="PS50879">
    <property type="entry name" value="RNASE_H_1"/>
    <property type="match status" value="1"/>
</dbReference>
<dbReference type="Gene3D" id="3.30.420.10">
    <property type="entry name" value="Ribonuclease H-like superfamily/Ribonuclease H"/>
    <property type="match status" value="1"/>
</dbReference>
<keyword evidence="3" id="KW-1185">Reference proteome</keyword>
<evidence type="ECO:0000313" key="2">
    <source>
        <dbReference type="EMBL" id="KAF6143144.1"/>
    </source>
</evidence>
<dbReference type="GO" id="GO:0004523">
    <property type="term" value="F:RNA-DNA hybrid ribonuclease activity"/>
    <property type="evidence" value="ECO:0007669"/>
    <property type="project" value="InterPro"/>
</dbReference>
<dbReference type="InterPro" id="IPR044730">
    <property type="entry name" value="RNase_H-like_dom_plant"/>
</dbReference>
<dbReference type="PANTHER" id="PTHR33710">
    <property type="entry name" value="BNAC02G09200D PROTEIN"/>
    <property type="match status" value="1"/>
</dbReference>
<name>A0A7J7LKT5_9MAGN</name>
<sequence>MRNIAKAGEKKGGRGLRWRAVEEFQDFVQISCLLEANSSGSEYTWCNGKMGNNRILCKLDRMLCNQAWSNLFPGWKYKVMATMNSDHSPLFGWNVGITKPANAPFRFCNMWTRHDSFLQVVKENWDQPLVGDPLFQIGSKLRRLKSSSIWAGVRGAIEDVHAHSGWVIGDGACIDLWRDIWCSQVSLKDWINDDSIPWNDMHAKMSSIIVEGRWVIPPNLQLLFHRLGVDIHTIKINKNKADRRVRKPDLMGKFSVKGAFEAIRNKVFWLSNLNRNLPSFLRAGNKMSPYMKDLWTGAVWGGSFLIWKARNNCLYEGLNVSFANEKRKWINQIHETAMLSTSLMHNSQSDLAILRCLGVAVHSCKHPMVKSCYWELPRIGEIKINIDGAAKGNPGKGGIGYIFWDCNGCVLGTLSKGLGLVTNFMAECEAIIHGVEHAASFGCPIAWIESDSTTAVEAFKTNNIPWFLEAAWENARRNMRHIRF</sequence>
<protein>
    <recommendedName>
        <fullName evidence="1">RNase H type-1 domain-containing protein</fullName>
    </recommendedName>
</protein>
<dbReference type="SUPFAM" id="SSF53098">
    <property type="entry name" value="Ribonuclease H-like"/>
    <property type="match status" value="1"/>
</dbReference>
<dbReference type="EMBL" id="JACGCM010002218">
    <property type="protein sequence ID" value="KAF6143144.1"/>
    <property type="molecule type" value="Genomic_DNA"/>
</dbReference>
<dbReference type="InterPro" id="IPR012337">
    <property type="entry name" value="RNaseH-like_sf"/>
</dbReference>
<dbReference type="SUPFAM" id="SSF56219">
    <property type="entry name" value="DNase I-like"/>
    <property type="match status" value="1"/>
</dbReference>
<evidence type="ECO:0000259" key="1">
    <source>
        <dbReference type="PROSITE" id="PS50879"/>
    </source>
</evidence>
<dbReference type="InterPro" id="IPR036691">
    <property type="entry name" value="Endo/exonu/phosph_ase_sf"/>
</dbReference>
<dbReference type="GO" id="GO:0003676">
    <property type="term" value="F:nucleic acid binding"/>
    <property type="evidence" value="ECO:0007669"/>
    <property type="project" value="InterPro"/>
</dbReference>
<dbReference type="AlphaFoldDB" id="A0A7J7LKT5"/>
<reference evidence="2 3" key="1">
    <citation type="journal article" date="2020" name="IScience">
        <title>Genome Sequencing of the Endangered Kingdonia uniflora (Circaeasteraceae, Ranunculales) Reveals Potential Mechanisms of Evolutionary Specialization.</title>
        <authorList>
            <person name="Sun Y."/>
            <person name="Deng T."/>
            <person name="Zhang A."/>
            <person name="Moore M.J."/>
            <person name="Landis J.B."/>
            <person name="Lin N."/>
            <person name="Zhang H."/>
            <person name="Zhang X."/>
            <person name="Huang J."/>
            <person name="Zhang X."/>
            <person name="Sun H."/>
            <person name="Wang H."/>
        </authorList>
    </citation>
    <scope>NUCLEOTIDE SEQUENCE [LARGE SCALE GENOMIC DNA]</scope>
    <source>
        <strain evidence="2">TB1705</strain>
        <tissue evidence="2">Leaf</tissue>
    </source>
</reference>
<accession>A0A7J7LKT5</accession>
<dbReference type="PANTHER" id="PTHR33710:SF71">
    <property type="entry name" value="ENDONUCLEASE_EXONUCLEASE_PHOSPHATASE DOMAIN-CONTAINING PROTEIN"/>
    <property type="match status" value="1"/>
</dbReference>
<dbReference type="OrthoDB" id="1742302at2759"/>
<dbReference type="InterPro" id="IPR036397">
    <property type="entry name" value="RNaseH_sf"/>
</dbReference>
<dbReference type="Pfam" id="PF13456">
    <property type="entry name" value="RVT_3"/>
    <property type="match status" value="1"/>
</dbReference>
<dbReference type="Proteomes" id="UP000541444">
    <property type="component" value="Unassembled WGS sequence"/>
</dbReference>
<evidence type="ECO:0000313" key="3">
    <source>
        <dbReference type="Proteomes" id="UP000541444"/>
    </source>
</evidence>